<evidence type="ECO:0000313" key="1">
    <source>
        <dbReference type="EMBL" id="KAL2528968.1"/>
    </source>
</evidence>
<proteinExistence type="predicted"/>
<comment type="caution">
    <text evidence="1">The sequence shown here is derived from an EMBL/GenBank/DDBJ whole genome shotgun (WGS) entry which is preliminary data.</text>
</comment>
<reference evidence="2" key="1">
    <citation type="submission" date="2024-07" db="EMBL/GenBank/DDBJ databases">
        <title>Two chromosome-level genome assemblies of Korean endemic species Abeliophyllum distichum and Forsythia ovata (Oleaceae).</title>
        <authorList>
            <person name="Jang H."/>
        </authorList>
    </citation>
    <scope>NUCLEOTIDE SEQUENCE [LARGE SCALE GENOMIC DNA]</scope>
</reference>
<sequence length="129" mass="13596">MATLQELVDATKILGQSVGEVVDESTATGFLGLGLGENSVEIAVETEKTLETTLGGKGKLQSNLNVEVNGAENVNLISSVDNSFLVREEECNQNGINLIVDVIGSLDGVDGSNNFFQTNGDEDSFAENE</sequence>
<protein>
    <submittedName>
        <fullName evidence="1">Uncharacterized protein</fullName>
    </submittedName>
</protein>
<keyword evidence="2" id="KW-1185">Reference proteome</keyword>
<evidence type="ECO:0000313" key="2">
    <source>
        <dbReference type="Proteomes" id="UP001604277"/>
    </source>
</evidence>
<name>A0ABD1UW93_9LAMI</name>
<organism evidence="1 2">
    <name type="scientific">Forsythia ovata</name>
    <dbReference type="NCBI Taxonomy" id="205694"/>
    <lineage>
        <taxon>Eukaryota</taxon>
        <taxon>Viridiplantae</taxon>
        <taxon>Streptophyta</taxon>
        <taxon>Embryophyta</taxon>
        <taxon>Tracheophyta</taxon>
        <taxon>Spermatophyta</taxon>
        <taxon>Magnoliopsida</taxon>
        <taxon>eudicotyledons</taxon>
        <taxon>Gunneridae</taxon>
        <taxon>Pentapetalae</taxon>
        <taxon>asterids</taxon>
        <taxon>lamiids</taxon>
        <taxon>Lamiales</taxon>
        <taxon>Oleaceae</taxon>
        <taxon>Forsythieae</taxon>
        <taxon>Forsythia</taxon>
    </lineage>
</organism>
<dbReference type="AlphaFoldDB" id="A0ABD1UW93"/>
<gene>
    <name evidence="1" type="ORF">Fot_21569</name>
</gene>
<accession>A0ABD1UW93</accession>
<dbReference type="Proteomes" id="UP001604277">
    <property type="component" value="Unassembled WGS sequence"/>
</dbReference>
<dbReference type="EMBL" id="JBFOLJ010000006">
    <property type="protein sequence ID" value="KAL2528968.1"/>
    <property type="molecule type" value="Genomic_DNA"/>
</dbReference>